<protein>
    <submittedName>
        <fullName evidence="1">Uncharacterized protein</fullName>
    </submittedName>
</protein>
<dbReference type="AlphaFoldDB" id="A0A7G1NZZ6"/>
<dbReference type="KEGG" id="sgm:GCM10017557_19860"/>
<organism evidence="1 2">
    <name type="scientific">Streptomyces aurantiacus</name>
    <dbReference type="NCBI Taxonomy" id="47760"/>
    <lineage>
        <taxon>Bacteria</taxon>
        <taxon>Bacillati</taxon>
        <taxon>Actinomycetota</taxon>
        <taxon>Actinomycetes</taxon>
        <taxon>Kitasatosporales</taxon>
        <taxon>Streptomycetaceae</taxon>
        <taxon>Streptomyces</taxon>
        <taxon>Streptomyces aurantiacus group</taxon>
    </lineage>
</organism>
<proteinExistence type="predicted"/>
<keyword evidence="2" id="KW-1185">Reference proteome</keyword>
<evidence type="ECO:0000313" key="2">
    <source>
        <dbReference type="Proteomes" id="UP000516444"/>
    </source>
</evidence>
<dbReference type="Proteomes" id="UP000516444">
    <property type="component" value="Chromosome"/>
</dbReference>
<gene>
    <name evidence="1" type="ORF">GCM10017557_19860</name>
</gene>
<reference evidence="1 2" key="1">
    <citation type="journal article" date="2014" name="Int. J. Syst. Evol. Microbiol.">
        <title>Complete genome sequence of Corynebacterium casei LMG S-19264T (=DSM 44701T), isolated from a smear-ripened cheese.</title>
        <authorList>
            <consortium name="US DOE Joint Genome Institute (JGI-PGF)"/>
            <person name="Walter F."/>
            <person name="Albersmeier A."/>
            <person name="Kalinowski J."/>
            <person name="Ruckert C."/>
        </authorList>
    </citation>
    <scope>NUCLEOTIDE SEQUENCE [LARGE SCALE GENOMIC DNA]</scope>
    <source>
        <strain evidence="1 2">JCM 4677</strain>
    </source>
</reference>
<sequence length="76" mass="8883">MRQALLVDRICLNRRQPQHSGTLCMPTLSGSLRLYRVTDPKRFDNRRHPLDLEPHTEWANRFQAQTLPPERTAAFG</sequence>
<dbReference type="EMBL" id="AP023440">
    <property type="protein sequence ID" value="BCL27127.1"/>
    <property type="molecule type" value="Genomic_DNA"/>
</dbReference>
<evidence type="ECO:0000313" key="1">
    <source>
        <dbReference type="EMBL" id="BCL27127.1"/>
    </source>
</evidence>
<name>A0A7G1NZZ6_9ACTN</name>
<accession>A0A7G1NZZ6</accession>